<evidence type="ECO:0000313" key="2">
    <source>
        <dbReference type="Proteomes" id="UP000050700"/>
    </source>
</evidence>
<dbReference type="Proteomes" id="UP000050700">
    <property type="component" value="Unassembled WGS sequence"/>
</dbReference>
<reference evidence="1 2" key="1">
    <citation type="submission" date="2014-05" db="EMBL/GenBank/DDBJ databases">
        <title>Methylome analysis of the phasevarions of Haemophilus influenzae.</title>
        <authorList>
            <person name="Atack J.M."/>
            <person name="Fox K.L."/>
            <person name="Power P.M."/>
            <person name="Clark T."/>
            <person name="Jurcisek J."/>
            <person name="Korlach J."/>
            <person name="Bakaletz L.O."/>
            <person name="Jennings M.P."/>
        </authorList>
    </citation>
    <scope>NUCLEOTIDE SEQUENCE [LARGE SCALE GENOMIC DNA]</scope>
    <source>
        <strain evidence="1 2">1209</strain>
    </source>
</reference>
<protein>
    <submittedName>
        <fullName evidence="1">Uncharacterized protein</fullName>
    </submittedName>
</protein>
<organism evidence="1 2">
    <name type="scientific">Haemophilus influenzae</name>
    <dbReference type="NCBI Taxonomy" id="727"/>
    <lineage>
        <taxon>Bacteria</taxon>
        <taxon>Pseudomonadati</taxon>
        <taxon>Pseudomonadota</taxon>
        <taxon>Gammaproteobacteria</taxon>
        <taxon>Pasteurellales</taxon>
        <taxon>Pasteurellaceae</taxon>
        <taxon>Haemophilus</taxon>
    </lineage>
</organism>
<name>A0A158SZE8_HAEIF</name>
<accession>A0A158SZE8</accession>
<gene>
    <name evidence="1" type="ORF">NTHI1209_01883</name>
</gene>
<evidence type="ECO:0000313" key="1">
    <source>
        <dbReference type="EMBL" id="KIS36242.1"/>
    </source>
</evidence>
<proteinExistence type="predicted"/>
<comment type="caution">
    <text evidence="1">The sequence shown here is derived from an EMBL/GenBank/DDBJ whole genome shotgun (WGS) entry which is preliminary data.</text>
</comment>
<dbReference type="AlphaFoldDB" id="A0A158SZE8"/>
<dbReference type="EMBL" id="JMQP01000002">
    <property type="protein sequence ID" value="KIS36242.1"/>
    <property type="molecule type" value="Genomic_DNA"/>
</dbReference>
<sequence>MLTVSGSRVSSQPFGTPTKNCMKFTLLFKKKQAAKFFPHFANNEKNLTA</sequence>
<dbReference type="PATRIC" id="fig|727.582.peg.1712"/>